<keyword evidence="2" id="KW-1185">Reference proteome</keyword>
<dbReference type="NCBIfam" id="TIGR02049">
    <property type="entry name" value="gshA_ferroox"/>
    <property type="match status" value="1"/>
</dbReference>
<proteinExistence type="predicted"/>
<protein>
    <submittedName>
        <fullName evidence="1">Glutamate--cysteine ligase</fullName>
    </submittedName>
</protein>
<dbReference type="Pfam" id="PF08886">
    <property type="entry name" value="GshA"/>
    <property type="match status" value="1"/>
</dbReference>
<comment type="caution">
    <text evidence="1">The sequence shown here is derived from an EMBL/GenBank/DDBJ whole genome shotgun (WGS) entry which is preliminary data.</text>
</comment>
<dbReference type="InterPro" id="IPR042520">
    <property type="entry name" value="GshA_N"/>
</dbReference>
<dbReference type="EMBL" id="LNYK01000003">
    <property type="protein sequence ID" value="KTD22964.1"/>
    <property type="molecule type" value="Genomic_DNA"/>
</dbReference>
<keyword evidence="1" id="KW-0436">Ligase</keyword>
<dbReference type="InterPro" id="IPR011718">
    <property type="entry name" value="GshA"/>
</dbReference>
<dbReference type="STRING" id="45068.Llon_0354"/>
<dbReference type="PATRIC" id="fig|45068.5.peg.375"/>
<evidence type="ECO:0000313" key="1">
    <source>
        <dbReference type="EMBL" id="KTD22964.1"/>
    </source>
</evidence>
<organism evidence="1 2">
    <name type="scientific">Legionella londiniensis</name>
    <dbReference type="NCBI Taxonomy" id="45068"/>
    <lineage>
        <taxon>Bacteria</taxon>
        <taxon>Pseudomonadati</taxon>
        <taxon>Pseudomonadota</taxon>
        <taxon>Gammaproteobacteria</taxon>
        <taxon>Legionellales</taxon>
        <taxon>Legionellaceae</taxon>
        <taxon>Legionella</taxon>
    </lineage>
</organism>
<dbReference type="RefSeq" id="WP_058528371.1">
    <property type="nucleotide sequence ID" value="NZ_CAAAHZ010000004.1"/>
</dbReference>
<accession>A0A0W0VRX7</accession>
<evidence type="ECO:0000313" key="2">
    <source>
        <dbReference type="Proteomes" id="UP000054997"/>
    </source>
</evidence>
<dbReference type="GO" id="GO:0016874">
    <property type="term" value="F:ligase activity"/>
    <property type="evidence" value="ECO:0007669"/>
    <property type="project" value="UniProtKB-KW"/>
</dbReference>
<reference evidence="1 2" key="1">
    <citation type="submission" date="2015-11" db="EMBL/GenBank/DDBJ databases">
        <title>Genomic analysis of 38 Legionella species identifies large and diverse effector repertoires.</title>
        <authorList>
            <person name="Burstein D."/>
            <person name="Amaro F."/>
            <person name="Zusman T."/>
            <person name="Lifshitz Z."/>
            <person name="Cohen O."/>
            <person name="Gilbert J.A."/>
            <person name="Pupko T."/>
            <person name="Shuman H.A."/>
            <person name="Segal G."/>
        </authorList>
    </citation>
    <scope>NUCLEOTIDE SEQUENCE [LARGE SCALE GENOMIC DNA]</scope>
    <source>
        <strain evidence="1 2">ATCC 49505</strain>
    </source>
</reference>
<gene>
    <name evidence="1" type="ORF">Llon_0354</name>
</gene>
<sequence length="439" mass="49020">MQEFDIPVPHLTTAHSGPLHHVEEVILSQVAKIEAWFRRQWQETPALITSSVDLRHAGFKLSPVDTNLFPAGFNNLNPDFLPLCVQAAQAVIGEFNKACTKILILPESHTRNRFYLKSLNILRDIFVKAGFVVHIGSLDETMQNPTELLSDEGEIILVEPLIRTDKRVELKNFVPCLLLLNNDLSSGIPDVLQGLEQNIEPPAELGWSSRLKSNHFKFFAKVAEEFADLVQMDPWLINPYFKAIDEVDFMAQKGVEALAEAADYLLKQIREKYAAYGIHEKPFLAVKADNGTYGMSVMMIHDAEELLKLNRKQRTRMASSKGSRAVNKVIIQEGIYTFETMPDGAVAEPVVYMIGQYVVGGFYRIHQSRGIAENLNSPGMQFKPLAFAEACNMPREDLAVVDCPNRFYAYGVIARLAALAAARERASLGTANAEVSNEA</sequence>
<name>A0A0W0VRX7_9GAMM</name>
<dbReference type="Proteomes" id="UP000054997">
    <property type="component" value="Unassembled WGS sequence"/>
</dbReference>
<dbReference type="Gene3D" id="3.40.50.11280">
    <property type="entry name" value="Glutamate-cysteine ligase, N-terminal domain"/>
    <property type="match status" value="1"/>
</dbReference>
<dbReference type="AlphaFoldDB" id="A0A0W0VRX7"/>
<dbReference type="OrthoDB" id="5644489at2"/>